<name>A0ABU6RP81_9FABA</name>
<evidence type="ECO:0000256" key="1">
    <source>
        <dbReference type="SAM" id="MobiDB-lite"/>
    </source>
</evidence>
<dbReference type="Proteomes" id="UP001341840">
    <property type="component" value="Unassembled WGS sequence"/>
</dbReference>
<feature type="non-terminal residue" evidence="2">
    <location>
        <position position="61"/>
    </location>
</feature>
<evidence type="ECO:0000313" key="2">
    <source>
        <dbReference type="EMBL" id="MED6125802.1"/>
    </source>
</evidence>
<accession>A0ABU6RP81</accession>
<gene>
    <name evidence="2" type="ORF">PIB30_072084</name>
</gene>
<reference evidence="2 3" key="1">
    <citation type="journal article" date="2023" name="Plants (Basel)">
        <title>Bridging the Gap: Combining Genomics and Transcriptomics Approaches to Understand Stylosanthes scabra, an Orphan Legume from the Brazilian Caatinga.</title>
        <authorList>
            <person name="Ferreira-Neto J.R.C."/>
            <person name="da Silva M.D."/>
            <person name="Binneck E."/>
            <person name="de Melo N.F."/>
            <person name="da Silva R.H."/>
            <person name="de Melo A.L.T.M."/>
            <person name="Pandolfi V."/>
            <person name="Bustamante F.O."/>
            <person name="Brasileiro-Vidal A.C."/>
            <person name="Benko-Iseppon A.M."/>
        </authorList>
    </citation>
    <scope>NUCLEOTIDE SEQUENCE [LARGE SCALE GENOMIC DNA]</scope>
    <source>
        <tissue evidence="2">Leaves</tissue>
    </source>
</reference>
<feature type="region of interest" description="Disordered" evidence="1">
    <location>
        <begin position="1"/>
        <end position="21"/>
    </location>
</feature>
<keyword evidence="3" id="KW-1185">Reference proteome</keyword>
<sequence length="61" mass="6450">MEPGIPRSGPRHCLGGILPPSPSPRGKFPAFGFPFGAFPAGIPSAWEILTPLPSAHHLTMF</sequence>
<proteinExistence type="predicted"/>
<evidence type="ECO:0000313" key="3">
    <source>
        <dbReference type="Proteomes" id="UP001341840"/>
    </source>
</evidence>
<comment type="caution">
    <text evidence="2">The sequence shown here is derived from an EMBL/GenBank/DDBJ whole genome shotgun (WGS) entry which is preliminary data.</text>
</comment>
<dbReference type="EMBL" id="JASCZI010031054">
    <property type="protein sequence ID" value="MED6125802.1"/>
    <property type="molecule type" value="Genomic_DNA"/>
</dbReference>
<organism evidence="2 3">
    <name type="scientific">Stylosanthes scabra</name>
    <dbReference type="NCBI Taxonomy" id="79078"/>
    <lineage>
        <taxon>Eukaryota</taxon>
        <taxon>Viridiplantae</taxon>
        <taxon>Streptophyta</taxon>
        <taxon>Embryophyta</taxon>
        <taxon>Tracheophyta</taxon>
        <taxon>Spermatophyta</taxon>
        <taxon>Magnoliopsida</taxon>
        <taxon>eudicotyledons</taxon>
        <taxon>Gunneridae</taxon>
        <taxon>Pentapetalae</taxon>
        <taxon>rosids</taxon>
        <taxon>fabids</taxon>
        <taxon>Fabales</taxon>
        <taxon>Fabaceae</taxon>
        <taxon>Papilionoideae</taxon>
        <taxon>50 kb inversion clade</taxon>
        <taxon>dalbergioids sensu lato</taxon>
        <taxon>Dalbergieae</taxon>
        <taxon>Pterocarpus clade</taxon>
        <taxon>Stylosanthes</taxon>
    </lineage>
</organism>
<protein>
    <submittedName>
        <fullName evidence="2">Uncharacterized protein</fullName>
    </submittedName>
</protein>